<dbReference type="EMBL" id="AK063057">
    <property type="protein sequence ID" value="BAG88536.1"/>
    <property type="molecule type" value="mRNA"/>
</dbReference>
<evidence type="ECO:0000313" key="2">
    <source>
        <dbReference type="EMBL" id="ABF95040.1"/>
    </source>
</evidence>
<evidence type="ECO:0000256" key="1">
    <source>
        <dbReference type="SAM" id="MobiDB-lite"/>
    </source>
</evidence>
<reference evidence="2" key="2">
    <citation type="journal article" date="2005" name="Genome Res.">
        <title>Sequence, annotation, and analysis of synteny between rice chromosome 3 and diverged grass species.</title>
        <authorList>
            <consortium name="Rice Chromosome 3 Sequencing Consortium"/>
            <person name="Buell C.R."/>
            <person name="Yuan Q."/>
            <person name="Ouyang S."/>
            <person name="Liu J."/>
            <person name="Zhu W."/>
            <person name="Wang A."/>
            <person name="Maiti R."/>
            <person name="Haas B."/>
            <person name="Wortman J."/>
            <person name="Pertea M."/>
            <person name="Jones K.M."/>
            <person name="Kim M."/>
            <person name="Overton L."/>
            <person name="Tsitrin T."/>
            <person name="Fadrosh D."/>
            <person name="Bera J."/>
            <person name="Weaver B."/>
            <person name="Jin S."/>
            <person name="Johri S."/>
            <person name="Reardon M."/>
            <person name="Webb K."/>
            <person name="Hill J."/>
            <person name="Moffat K."/>
            <person name="Tallon L."/>
            <person name="Van Aken S."/>
            <person name="Lewis M."/>
            <person name="Utterback T."/>
            <person name="Feldblyum T."/>
            <person name="Zismann V."/>
            <person name="Iobst S."/>
            <person name="Hsiao J."/>
            <person name="de Vazeille A.R."/>
            <person name="Salzberg S.L."/>
            <person name="White O."/>
            <person name="Fraser C."/>
            <person name="Yu Y."/>
            <person name="Kim H."/>
            <person name="Rambo T."/>
            <person name="Currie J."/>
            <person name="Collura K."/>
            <person name="Kernodle-Thompson S."/>
            <person name="Wei F."/>
            <person name="Kudrna K."/>
            <person name="Ammiraju J.S."/>
            <person name="Luo M."/>
            <person name="Goicoechea J.L."/>
            <person name="Wing R.A."/>
            <person name="Henry D."/>
            <person name="Oates R."/>
            <person name="Palmer M."/>
            <person name="Pries G."/>
            <person name="Saski C."/>
            <person name="Simmons J."/>
            <person name="Soderlund C."/>
            <person name="Nelson W."/>
            <person name="de la Bastide M."/>
            <person name="Spiegel L."/>
            <person name="Nascimento L."/>
            <person name="Huang E."/>
            <person name="Preston R."/>
            <person name="Zutavern T."/>
            <person name="Palmer L."/>
            <person name="O'Shaughnessy A."/>
            <person name="Dike S."/>
            <person name="McCombie W.R."/>
            <person name="Minx P."/>
            <person name="Cordum H."/>
            <person name="Wilson R."/>
            <person name="Jin W."/>
            <person name="Lee H.R."/>
            <person name="Jiang J."/>
            <person name="Jackson S."/>
        </authorList>
    </citation>
    <scope>NUCLEOTIDE SEQUENCE [LARGE SCALE GENOMIC DNA]</scope>
</reference>
<reference evidence="3" key="1">
    <citation type="journal article" date="2003" name="Science">
        <title>Collection, Mapping, and Annotation of Over 28,000 cDNA Clones from japonica Rice.</title>
        <authorList>
            <person name="Kikuchi S."/>
            <person name="Satoh K."/>
            <person name="Nagata T."/>
            <person name="Kawagashira N."/>
            <person name="Doi K."/>
            <person name="Kishimoto N."/>
            <person name="Yazaki J."/>
            <person name="Ishikawa M."/>
            <person name="Yamada H."/>
            <person name="Ooka H."/>
            <person name="Hotta I."/>
            <person name="Kojima K."/>
            <person name="Namiki T."/>
            <person name="Ohneda E."/>
            <person name="Yahagi W."/>
            <person name="Suzuki K."/>
            <person name="Li C."/>
            <person name="Ohtsuki K."/>
            <person name="Shishiki T."/>
            <person name="Otomo Y."/>
            <person name="Murakami K."/>
            <person name="Iida Y."/>
            <person name="Sugano S."/>
            <person name="Fujimura T."/>
            <person name="Suzuki Y."/>
            <person name="Tsunoda Y."/>
            <person name="Kurosaki T."/>
            <person name="Kodama T."/>
            <person name="Masuda H."/>
            <person name="Kobayashi M."/>
            <person name="Xie Q."/>
            <person name="Lu M."/>
            <person name="Narikawa R."/>
            <person name="Sugiyama A."/>
            <person name="Mizuno K."/>
            <person name="Yokomizo S."/>
            <person name="Niikura J."/>
            <person name="Ikeda R."/>
            <person name="Ishibiki J."/>
            <person name="Kawamata M."/>
            <person name="Yoshimura A."/>
            <person name="Miura J."/>
            <person name="Kusumegi T."/>
            <person name="Oka M."/>
            <person name="Ryu R."/>
            <person name="Ueda M."/>
            <person name="Matsubara K."/>
            <person name="Kawai J."/>
            <person name="Carninci P."/>
            <person name="Adachi J."/>
            <person name="Aizawa K."/>
            <person name="Arakawa T."/>
            <person name="Fukuda S."/>
            <person name="Hara A."/>
            <person name="Hashidume W."/>
            <person name="Hayatsu N."/>
            <person name="Imotani K."/>
            <person name="Ishii Y."/>
            <person name="Itoh M."/>
            <person name="Kagawa I."/>
            <person name="Kondo S."/>
            <person name="Konno H."/>
            <person name="Miyazaki A."/>
            <person name="Osato N."/>
            <person name="Ota Y."/>
            <person name="Saito R."/>
            <person name="Sasaki D."/>
            <person name="Sato K."/>
            <person name="Shibata K."/>
            <person name="Shinagawa A."/>
            <person name="Shiraki T."/>
            <person name="Yoshino M."/>
            <person name="Hayashizaki Y."/>
        </authorList>
    </citation>
    <scope>NUCLEOTIDE SEQUENCE</scope>
</reference>
<dbReference type="AlphaFoldDB" id="Q10NW6"/>
<protein>
    <submittedName>
        <fullName evidence="2">Expressed protein</fullName>
    </submittedName>
    <submittedName>
        <fullName evidence="3">cDNA clone:001-110-F05, full insert sequence</fullName>
    </submittedName>
</protein>
<reference evidence="2" key="3">
    <citation type="submission" date="2006-06" db="EMBL/GenBank/DDBJ databases">
        <authorList>
            <person name="Buell R."/>
            <person name="Wing R.A."/>
            <person name="McCombie W.A."/>
            <person name="Ouyang S."/>
        </authorList>
    </citation>
    <scope>NUCLEOTIDE SEQUENCE</scope>
</reference>
<gene>
    <name evidence="2" type="ordered locus">LOC_Os03g15080</name>
</gene>
<organism evidence="2">
    <name type="scientific">Oryza sativa subsp. japonica</name>
    <name type="common">Rice</name>
    <dbReference type="NCBI Taxonomy" id="39947"/>
    <lineage>
        <taxon>Eukaryota</taxon>
        <taxon>Viridiplantae</taxon>
        <taxon>Streptophyta</taxon>
        <taxon>Embryophyta</taxon>
        <taxon>Tracheophyta</taxon>
        <taxon>Spermatophyta</taxon>
        <taxon>Magnoliopsida</taxon>
        <taxon>Liliopsida</taxon>
        <taxon>Poales</taxon>
        <taxon>Poaceae</taxon>
        <taxon>BOP clade</taxon>
        <taxon>Oryzoideae</taxon>
        <taxon>Oryzeae</taxon>
        <taxon>Oryzinae</taxon>
        <taxon>Oryza</taxon>
        <taxon>Oryza sativa</taxon>
    </lineage>
</organism>
<feature type="region of interest" description="Disordered" evidence="1">
    <location>
        <begin position="73"/>
        <end position="126"/>
    </location>
</feature>
<name>Q10NW6_ORYSJ</name>
<sequence length="144" mass="15488">MHRKGSTTTIELNGTRLCNGQVLGVHGGELDGVRELDGDDAEPAGADARGLAQRPVVVRGGVLHAGAHVHRVAAQDAPVAGHPRLGRRPRLPLVHHQPPPGAPRENRPGDLLRPQQLKKPRARRTTTDSFISLLRFSLSLIDDS</sequence>
<proteinExistence type="evidence at transcript level"/>
<evidence type="ECO:0000313" key="3">
    <source>
        <dbReference type="EMBL" id="BAG88536.1"/>
    </source>
</evidence>
<dbReference type="EMBL" id="DP000009">
    <property type="protein sequence ID" value="ABF95040.1"/>
    <property type="molecule type" value="Genomic_DNA"/>
</dbReference>
<accession>Q10NW6</accession>